<evidence type="ECO:0000256" key="7">
    <source>
        <dbReference type="ARBA" id="ARBA00024340"/>
    </source>
</evidence>
<keyword evidence="2" id="KW-0217">Developmental protein</keyword>
<dbReference type="STRING" id="4540.A0A3L6SV52"/>
<reference evidence="10" key="1">
    <citation type="journal article" date="2019" name="Nat. Commun.">
        <title>The genome of broomcorn millet.</title>
        <authorList>
            <person name="Zou C."/>
            <person name="Miki D."/>
            <person name="Li D."/>
            <person name="Tang Q."/>
            <person name="Xiao L."/>
            <person name="Rajput S."/>
            <person name="Deng P."/>
            <person name="Jia W."/>
            <person name="Huang R."/>
            <person name="Zhang M."/>
            <person name="Sun Y."/>
            <person name="Hu J."/>
            <person name="Fu X."/>
            <person name="Schnable P.S."/>
            <person name="Li F."/>
            <person name="Zhang H."/>
            <person name="Feng B."/>
            <person name="Zhu X."/>
            <person name="Liu R."/>
            <person name="Schnable J.C."/>
            <person name="Zhu J.-K."/>
            <person name="Zhang H."/>
        </authorList>
    </citation>
    <scope>NUCLEOTIDE SEQUENCE [LARGE SCALE GENOMIC DNA]</scope>
</reference>
<keyword evidence="5" id="KW-1133">Transmembrane helix</keyword>
<evidence type="ECO:0000313" key="9">
    <source>
        <dbReference type="EMBL" id="RLN27616.1"/>
    </source>
</evidence>
<feature type="compositionally biased region" description="Basic residues" evidence="8">
    <location>
        <begin position="42"/>
        <end position="53"/>
    </location>
</feature>
<sequence>MELAASTSASVCSAYNHLSAPAPAASGDSGAQAAASTQQLARRPRRQRKHGGGCAGLRRRCYAVLKQQRTRLYILRRCVTMLLCWHEHDDLSD</sequence>
<dbReference type="EMBL" id="PQIB02000003">
    <property type="protein sequence ID" value="RLN27616.1"/>
    <property type="molecule type" value="Genomic_DNA"/>
</dbReference>
<dbReference type="AlphaFoldDB" id="A0A3L6SV52"/>
<organism evidence="9 10">
    <name type="scientific">Panicum miliaceum</name>
    <name type="common">Proso millet</name>
    <name type="synonym">Broomcorn millet</name>
    <dbReference type="NCBI Taxonomy" id="4540"/>
    <lineage>
        <taxon>Eukaryota</taxon>
        <taxon>Viridiplantae</taxon>
        <taxon>Streptophyta</taxon>
        <taxon>Embryophyta</taxon>
        <taxon>Tracheophyta</taxon>
        <taxon>Spermatophyta</taxon>
        <taxon>Magnoliopsida</taxon>
        <taxon>Liliopsida</taxon>
        <taxon>Poales</taxon>
        <taxon>Poaceae</taxon>
        <taxon>PACMAD clade</taxon>
        <taxon>Panicoideae</taxon>
        <taxon>Panicodae</taxon>
        <taxon>Paniceae</taxon>
        <taxon>Panicinae</taxon>
        <taxon>Panicum</taxon>
        <taxon>Panicum sect. Panicum</taxon>
    </lineage>
</organism>
<gene>
    <name evidence="9" type="ORF">C2845_PM05G25360</name>
</gene>
<dbReference type="InterPro" id="IPR051525">
    <property type="entry name" value="DVL_RTFL_regulatory"/>
</dbReference>
<evidence type="ECO:0000256" key="6">
    <source>
        <dbReference type="ARBA" id="ARBA00023136"/>
    </source>
</evidence>
<comment type="similarity">
    <text evidence="7">Belongs to the DVL/RTFL small polypeptides family.</text>
</comment>
<name>A0A3L6SV52_PANMI</name>
<dbReference type="GO" id="GO:0048367">
    <property type="term" value="P:shoot system development"/>
    <property type="evidence" value="ECO:0007669"/>
    <property type="project" value="UniProtKB-ARBA"/>
</dbReference>
<keyword evidence="10" id="KW-1185">Reference proteome</keyword>
<protein>
    <submittedName>
        <fullName evidence="9">Uncharacterized protein</fullName>
    </submittedName>
</protein>
<dbReference type="Proteomes" id="UP000275267">
    <property type="component" value="Unassembled WGS sequence"/>
</dbReference>
<dbReference type="OrthoDB" id="1693826at2759"/>
<evidence type="ECO:0000256" key="4">
    <source>
        <dbReference type="ARBA" id="ARBA00022692"/>
    </source>
</evidence>
<comment type="subcellular location">
    <subcellularLocation>
        <location evidence="1">Cell membrane</location>
        <topology evidence="1">Single-pass membrane protein</topology>
    </subcellularLocation>
</comment>
<evidence type="ECO:0000256" key="3">
    <source>
        <dbReference type="ARBA" id="ARBA00022475"/>
    </source>
</evidence>
<evidence type="ECO:0000256" key="8">
    <source>
        <dbReference type="SAM" id="MobiDB-lite"/>
    </source>
</evidence>
<keyword evidence="6" id="KW-0472">Membrane</keyword>
<keyword evidence="3" id="KW-1003">Cell membrane</keyword>
<evidence type="ECO:0000256" key="5">
    <source>
        <dbReference type="ARBA" id="ARBA00022989"/>
    </source>
</evidence>
<dbReference type="InterPro" id="IPR012552">
    <property type="entry name" value="DVL"/>
</dbReference>
<evidence type="ECO:0000256" key="2">
    <source>
        <dbReference type="ARBA" id="ARBA00022473"/>
    </source>
</evidence>
<accession>A0A3L6SV52</accession>
<evidence type="ECO:0000256" key="1">
    <source>
        <dbReference type="ARBA" id="ARBA00004162"/>
    </source>
</evidence>
<dbReference type="GO" id="GO:0008285">
    <property type="term" value="P:negative regulation of cell population proliferation"/>
    <property type="evidence" value="ECO:0007669"/>
    <property type="project" value="InterPro"/>
</dbReference>
<proteinExistence type="inferred from homology"/>
<feature type="compositionally biased region" description="Low complexity" evidence="8">
    <location>
        <begin position="22"/>
        <end position="41"/>
    </location>
</feature>
<dbReference type="GO" id="GO:0005886">
    <property type="term" value="C:plasma membrane"/>
    <property type="evidence" value="ECO:0007669"/>
    <property type="project" value="UniProtKB-SubCell"/>
</dbReference>
<dbReference type="PANTHER" id="PTHR33102">
    <property type="entry name" value="DVL19-RELATED-RELATED"/>
    <property type="match status" value="1"/>
</dbReference>
<feature type="region of interest" description="Disordered" evidence="8">
    <location>
        <begin position="22"/>
        <end position="53"/>
    </location>
</feature>
<evidence type="ECO:0000313" key="10">
    <source>
        <dbReference type="Proteomes" id="UP000275267"/>
    </source>
</evidence>
<comment type="caution">
    <text evidence="9">The sequence shown here is derived from an EMBL/GenBank/DDBJ whole genome shotgun (WGS) entry which is preliminary data.</text>
</comment>
<keyword evidence="4" id="KW-0812">Transmembrane</keyword>
<dbReference type="Pfam" id="PF08137">
    <property type="entry name" value="DVL"/>
    <property type="match status" value="1"/>
</dbReference>